<feature type="domain" description="N-acetyltransferase" evidence="3">
    <location>
        <begin position="65"/>
        <end position="205"/>
    </location>
</feature>
<keyword evidence="2 4" id="KW-0012">Acyltransferase</keyword>
<dbReference type="PROSITE" id="PS51186">
    <property type="entry name" value="GNAT"/>
    <property type="match status" value="1"/>
</dbReference>
<dbReference type="Gene3D" id="3.40.630.30">
    <property type="match status" value="1"/>
</dbReference>
<dbReference type="InterPro" id="IPR000182">
    <property type="entry name" value="GNAT_dom"/>
</dbReference>
<dbReference type="EC" id="2.3.1.189" evidence="4"/>
<dbReference type="InterPro" id="IPR050680">
    <property type="entry name" value="YpeA/RimI_acetyltransf"/>
</dbReference>
<protein>
    <submittedName>
        <fullName evidence="4">Mycothiol acetyltransferase</fullName>
        <ecNumber evidence="4">2.3.1.189</ecNumber>
    </submittedName>
</protein>
<dbReference type="InterPro" id="IPR016181">
    <property type="entry name" value="Acyl_CoA_acyltransferase"/>
</dbReference>
<sequence length="205" mass="23815">MILEEFNLNKHDDFKLAELIFSVDYSTFLRLFKSRDLAISAIKRRLIVQNTIINRNSRNSSKTLVLIDNEQNLIGLLLIVKGRKDSFLSTAIFLLKNLRLDLALKFIFIEIMDYLVLAKFNSDDLYLAELAIDSENQGKGYGKVLLNETVKIAKKRGFKRVVLDVELNNSVAIDIYKKFGFKIFNKRTDRIFNGKRGMYNMEYIV</sequence>
<comment type="caution">
    <text evidence="4">The sequence shown here is derived from an EMBL/GenBank/DDBJ whole genome shotgun (WGS) entry which is preliminary data.</text>
</comment>
<evidence type="ECO:0000256" key="2">
    <source>
        <dbReference type="ARBA" id="ARBA00023315"/>
    </source>
</evidence>
<dbReference type="GO" id="GO:0035447">
    <property type="term" value="F:mycothiol synthase activity"/>
    <property type="evidence" value="ECO:0007669"/>
    <property type="project" value="UniProtKB-EC"/>
</dbReference>
<reference evidence="4 5" key="1">
    <citation type="submission" date="2016-04" db="EMBL/GenBank/DDBJ databases">
        <title>Genome sequence of Methanobrevibacter filiformis DSM 11501.</title>
        <authorList>
            <person name="Poehlein A."/>
            <person name="Seedorf H."/>
            <person name="Daniel R."/>
        </authorList>
    </citation>
    <scope>NUCLEOTIDE SEQUENCE [LARGE SCALE GENOMIC DNA]</scope>
    <source>
        <strain evidence="4 5">DSM 11501</strain>
    </source>
</reference>
<dbReference type="CDD" id="cd04301">
    <property type="entry name" value="NAT_SF"/>
    <property type="match status" value="1"/>
</dbReference>
<gene>
    <name evidence="4" type="primary">mshD</name>
    <name evidence="4" type="ORF">MBFIL_18570</name>
</gene>
<dbReference type="PATRIC" id="fig|55758.3.peg.2074"/>
<dbReference type="AlphaFoldDB" id="A0A162FHZ6"/>
<organism evidence="4 5">
    <name type="scientific">Methanobrevibacter filiformis</name>
    <dbReference type="NCBI Taxonomy" id="55758"/>
    <lineage>
        <taxon>Archaea</taxon>
        <taxon>Methanobacteriati</taxon>
        <taxon>Methanobacteriota</taxon>
        <taxon>Methanomada group</taxon>
        <taxon>Methanobacteria</taxon>
        <taxon>Methanobacteriales</taxon>
        <taxon>Methanobacteriaceae</taxon>
        <taxon>Methanobrevibacter</taxon>
    </lineage>
</organism>
<proteinExistence type="predicted"/>
<dbReference type="Proteomes" id="UP000077066">
    <property type="component" value="Unassembled WGS sequence"/>
</dbReference>
<evidence type="ECO:0000313" key="5">
    <source>
        <dbReference type="Proteomes" id="UP000077066"/>
    </source>
</evidence>
<keyword evidence="1 4" id="KW-0808">Transferase</keyword>
<accession>A0A162FHZ6</accession>
<dbReference type="EMBL" id="LWMT01000284">
    <property type="protein sequence ID" value="KZX10240.1"/>
    <property type="molecule type" value="Genomic_DNA"/>
</dbReference>
<dbReference type="SUPFAM" id="SSF55729">
    <property type="entry name" value="Acyl-CoA N-acyltransferases (Nat)"/>
    <property type="match status" value="1"/>
</dbReference>
<evidence type="ECO:0000256" key="1">
    <source>
        <dbReference type="ARBA" id="ARBA00022679"/>
    </source>
</evidence>
<dbReference type="PANTHER" id="PTHR43420">
    <property type="entry name" value="ACETYLTRANSFERASE"/>
    <property type="match status" value="1"/>
</dbReference>
<name>A0A162FHZ6_9EURY</name>
<dbReference type="RefSeq" id="WP_066973906.1">
    <property type="nucleotide sequence ID" value="NZ_LWMT01000284.1"/>
</dbReference>
<dbReference type="Pfam" id="PF00583">
    <property type="entry name" value="Acetyltransf_1"/>
    <property type="match status" value="1"/>
</dbReference>
<dbReference type="OrthoDB" id="43754at2157"/>
<keyword evidence="5" id="KW-1185">Reference proteome</keyword>
<dbReference type="STRING" id="55758.MBFIL_18570"/>
<evidence type="ECO:0000259" key="3">
    <source>
        <dbReference type="PROSITE" id="PS51186"/>
    </source>
</evidence>
<evidence type="ECO:0000313" key="4">
    <source>
        <dbReference type="EMBL" id="KZX10240.1"/>
    </source>
</evidence>